<dbReference type="InterPro" id="IPR003141">
    <property type="entry name" value="Pol/His_phosphatase_N"/>
</dbReference>
<dbReference type="PANTHER" id="PTHR36928">
    <property type="entry name" value="PHOSPHATASE YCDX-RELATED"/>
    <property type="match status" value="1"/>
</dbReference>
<dbReference type="GO" id="GO:0042578">
    <property type="term" value="F:phosphoric ester hydrolase activity"/>
    <property type="evidence" value="ECO:0007669"/>
    <property type="project" value="TreeGrafter"/>
</dbReference>
<dbReference type="CDD" id="cd07437">
    <property type="entry name" value="PHP_HisPPase_Ycdx_like"/>
    <property type="match status" value="1"/>
</dbReference>
<reference evidence="2" key="2">
    <citation type="submission" date="2021-04" db="EMBL/GenBank/DDBJ databases">
        <authorList>
            <person name="Gilroy R."/>
        </authorList>
    </citation>
    <scope>NUCLEOTIDE SEQUENCE</scope>
    <source>
        <strain evidence="2">ChiBcec1-1093</strain>
    </source>
</reference>
<dbReference type="GO" id="GO:0005829">
    <property type="term" value="C:cytosol"/>
    <property type="evidence" value="ECO:0007669"/>
    <property type="project" value="TreeGrafter"/>
</dbReference>
<organism evidence="2 3">
    <name type="scientific">Candidatus Lachnoclostridium stercorigallinarum</name>
    <dbReference type="NCBI Taxonomy" id="2838634"/>
    <lineage>
        <taxon>Bacteria</taxon>
        <taxon>Bacillati</taxon>
        <taxon>Bacillota</taxon>
        <taxon>Clostridia</taxon>
        <taxon>Lachnospirales</taxon>
        <taxon>Lachnospiraceae</taxon>
    </lineage>
</organism>
<dbReference type="PANTHER" id="PTHR36928:SF1">
    <property type="entry name" value="PHOSPHATASE YCDX-RELATED"/>
    <property type="match status" value="1"/>
</dbReference>
<name>A0A9D2GGV4_9FIRM</name>
<feature type="domain" description="Polymerase/histidinol phosphatase N-terminal" evidence="1">
    <location>
        <begin position="5"/>
        <end position="79"/>
    </location>
</feature>
<dbReference type="InterPro" id="IPR004013">
    <property type="entry name" value="PHP_dom"/>
</dbReference>
<evidence type="ECO:0000313" key="2">
    <source>
        <dbReference type="EMBL" id="HIZ79543.1"/>
    </source>
</evidence>
<sequence>MKDIMDLHTHTIASGHAYSTLSEMIQAAAGQGLALYGCADHAPKMPGGTHSFYFINFKVIPRVRSGVRVLMGAELNIMDCDGTVDLPPATLAKLDYTIASLHVPCFSPKSAEENTRAYINAMKNPRVTIIGHPDDSRYPIDCEAFARAAKASGKLVEVNNTSLAPGSSRTGAAENYAVLLKYCREYKIPIIIGSDAHFETDVANHRYAWELLEREQFPEELIVNTSVDKLKPYIPVLSELFPEE</sequence>
<dbReference type="SMART" id="SM00481">
    <property type="entry name" value="POLIIIAc"/>
    <property type="match status" value="1"/>
</dbReference>
<dbReference type="Proteomes" id="UP000824101">
    <property type="component" value="Unassembled WGS sequence"/>
</dbReference>
<dbReference type="InterPro" id="IPR050243">
    <property type="entry name" value="PHP_phosphatase"/>
</dbReference>
<evidence type="ECO:0000313" key="3">
    <source>
        <dbReference type="Proteomes" id="UP000824101"/>
    </source>
</evidence>
<dbReference type="EMBL" id="DXBC01000109">
    <property type="protein sequence ID" value="HIZ79543.1"/>
    <property type="molecule type" value="Genomic_DNA"/>
</dbReference>
<dbReference type="AlphaFoldDB" id="A0A9D2GGV4"/>
<gene>
    <name evidence="2" type="ORF">IAA17_07125</name>
</gene>
<protein>
    <submittedName>
        <fullName evidence="2">Phosphatase</fullName>
    </submittedName>
</protein>
<dbReference type="Gene3D" id="3.20.20.140">
    <property type="entry name" value="Metal-dependent hydrolases"/>
    <property type="match status" value="1"/>
</dbReference>
<dbReference type="InterPro" id="IPR016195">
    <property type="entry name" value="Pol/histidinol_Pase-like"/>
</dbReference>
<reference evidence="2" key="1">
    <citation type="journal article" date="2021" name="PeerJ">
        <title>Extensive microbial diversity within the chicken gut microbiome revealed by metagenomics and culture.</title>
        <authorList>
            <person name="Gilroy R."/>
            <person name="Ravi A."/>
            <person name="Getino M."/>
            <person name="Pursley I."/>
            <person name="Horton D.L."/>
            <person name="Alikhan N.F."/>
            <person name="Baker D."/>
            <person name="Gharbi K."/>
            <person name="Hall N."/>
            <person name="Watson M."/>
            <person name="Adriaenssens E.M."/>
            <person name="Foster-Nyarko E."/>
            <person name="Jarju S."/>
            <person name="Secka A."/>
            <person name="Antonio M."/>
            <person name="Oren A."/>
            <person name="Chaudhuri R.R."/>
            <person name="La Ragione R."/>
            <person name="Hildebrand F."/>
            <person name="Pallen M.J."/>
        </authorList>
    </citation>
    <scope>NUCLEOTIDE SEQUENCE</scope>
    <source>
        <strain evidence="2">ChiBcec1-1093</strain>
    </source>
</reference>
<dbReference type="Pfam" id="PF02811">
    <property type="entry name" value="PHP"/>
    <property type="match status" value="1"/>
</dbReference>
<comment type="caution">
    <text evidence="2">The sequence shown here is derived from an EMBL/GenBank/DDBJ whole genome shotgun (WGS) entry which is preliminary data.</text>
</comment>
<evidence type="ECO:0000259" key="1">
    <source>
        <dbReference type="SMART" id="SM00481"/>
    </source>
</evidence>
<dbReference type="SUPFAM" id="SSF89550">
    <property type="entry name" value="PHP domain-like"/>
    <property type="match status" value="1"/>
</dbReference>
<dbReference type="NCBIfam" id="NF006702">
    <property type="entry name" value="PRK09248.1"/>
    <property type="match status" value="1"/>
</dbReference>
<dbReference type="GO" id="GO:0008270">
    <property type="term" value="F:zinc ion binding"/>
    <property type="evidence" value="ECO:0007669"/>
    <property type="project" value="TreeGrafter"/>
</dbReference>
<proteinExistence type="predicted"/>
<accession>A0A9D2GGV4</accession>